<dbReference type="GO" id="GO:0004386">
    <property type="term" value="F:helicase activity"/>
    <property type="evidence" value="ECO:0007669"/>
    <property type="project" value="UniProtKB-KW"/>
</dbReference>
<dbReference type="OrthoDB" id="11644at2157"/>
<dbReference type="InterPro" id="IPR027417">
    <property type="entry name" value="P-loop_NTPase"/>
</dbReference>
<dbReference type="GO" id="GO:0140097">
    <property type="term" value="F:catalytic activity, acting on DNA"/>
    <property type="evidence" value="ECO:0007669"/>
    <property type="project" value="UniProtKB-ARBA"/>
</dbReference>
<dbReference type="CDD" id="cd20075">
    <property type="entry name" value="XPF_nuclease_XPF_arch"/>
    <property type="match status" value="1"/>
</dbReference>
<dbReference type="SMART" id="SM00490">
    <property type="entry name" value="HELICc"/>
    <property type="match status" value="1"/>
</dbReference>
<keyword evidence="4" id="KW-0067">ATP-binding</keyword>
<dbReference type="GO" id="GO:0016787">
    <property type="term" value="F:hydrolase activity"/>
    <property type="evidence" value="ECO:0007669"/>
    <property type="project" value="UniProtKB-KW"/>
</dbReference>
<dbReference type="Pfam" id="PF02732">
    <property type="entry name" value="ERCC4"/>
    <property type="match status" value="1"/>
</dbReference>
<keyword evidence="1" id="KW-0547">Nucleotide-binding</keyword>
<evidence type="ECO:0000256" key="4">
    <source>
        <dbReference type="ARBA" id="ARBA00022840"/>
    </source>
</evidence>
<dbReference type="RefSeq" id="WP_012956887.1">
    <property type="nucleotide sequence ID" value="NC_013790.1"/>
</dbReference>
<dbReference type="PANTHER" id="PTHR14025">
    <property type="entry name" value="FANCONI ANEMIA GROUP M FANCM FAMILY MEMBER"/>
    <property type="match status" value="1"/>
</dbReference>
<dbReference type="GeneID" id="8771768"/>
<dbReference type="AlphaFoldDB" id="D3E0W5"/>
<keyword evidence="2" id="KW-0378">Hydrolase</keyword>
<dbReference type="SUPFAM" id="SSF52540">
    <property type="entry name" value="P-loop containing nucleoside triphosphate hydrolases"/>
    <property type="match status" value="1"/>
</dbReference>
<dbReference type="KEGG" id="mru:mru_2089"/>
<proteinExistence type="predicted"/>
<dbReference type="PANTHER" id="PTHR14025:SF20">
    <property type="entry name" value="FANCONI ANEMIA GROUP M PROTEIN"/>
    <property type="match status" value="1"/>
</dbReference>
<dbReference type="GO" id="GO:0003677">
    <property type="term" value="F:DNA binding"/>
    <property type="evidence" value="ECO:0007669"/>
    <property type="project" value="InterPro"/>
</dbReference>
<reference evidence="8 9" key="1">
    <citation type="journal article" date="2010" name="PLoS ONE">
        <title>The genome sequence of the rumen methanogen Methanobrevibacter ruminantium reveals new possibilities for controlling ruminant methane emissions.</title>
        <authorList>
            <person name="Leahy S.C."/>
            <person name="Kelly W.J."/>
            <person name="Altermann E."/>
            <person name="Ronimus R.S."/>
            <person name="Yeoman C.J."/>
            <person name="Pacheco D.M."/>
            <person name="Li D."/>
            <person name="Kong Z."/>
            <person name="McTavish S."/>
            <person name="Sang C."/>
            <person name="Lambie S.C."/>
            <person name="Janssen P.H."/>
            <person name="Dey D."/>
            <person name="Attwood G.T."/>
        </authorList>
    </citation>
    <scope>NUCLEOTIDE SEQUENCE [LARGE SCALE GENOMIC DNA]</scope>
    <source>
        <strain evidence="9">ATCC 35063 / DSM 1093 / JCM 13430 / OCM 146 / M1</strain>
    </source>
</reference>
<keyword evidence="9" id="KW-1185">Reference proteome</keyword>
<dbReference type="SMART" id="SM00487">
    <property type="entry name" value="DEXDc"/>
    <property type="match status" value="1"/>
</dbReference>
<dbReference type="CDD" id="cd12089">
    <property type="entry name" value="Hef_ID"/>
    <property type="match status" value="1"/>
</dbReference>
<evidence type="ECO:0000256" key="5">
    <source>
        <dbReference type="SAM" id="MobiDB-lite"/>
    </source>
</evidence>
<feature type="compositionally biased region" description="Acidic residues" evidence="5">
    <location>
        <begin position="559"/>
        <end position="569"/>
    </location>
</feature>
<accession>D3E0W5</accession>
<dbReference type="Gene3D" id="1.10.150.20">
    <property type="entry name" value="5' to 3' exonuclease, C-terminal subdomain"/>
    <property type="match status" value="1"/>
</dbReference>
<dbReference type="InterPro" id="IPR010994">
    <property type="entry name" value="RuvA_2-like"/>
</dbReference>
<dbReference type="Pfam" id="PF14520">
    <property type="entry name" value="HHH_5"/>
    <property type="match status" value="1"/>
</dbReference>
<evidence type="ECO:0000256" key="2">
    <source>
        <dbReference type="ARBA" id="ARBA00022801"/>
    </source>
</evidence>
<name>D3E0W5_METRM</name>
<dbReference type="PROSITE" id="PS51192">
    <property type="entry name" value="HELICASE_ATP_BIND_1"/>
    <property type="match status" value="1"/>
</dbReference>
<dbReference type="PATRIC" id="fig|634498.28.peg.2091"/>
<dbReference type="eggNOG" id="arCOG00872">
    <property type="taxonomic scope" value="Archaea"/>
</dbReference>
<dbReference type="GO" id="GO:0004518">
    <property type="term" value="F:nuclease activity"/>
    <property type="evidence" value="ECO:0007669"/>
    <property type="project" value="InterPro"/>
</dbReference>
<evidence type="ECO:0000259" key="7">
    <source>
        <dbReference type="PROSITE" id="PS51194"/>
    </source>
</evidence>
<feature type="domain" description="Helicase C-terminal" evidence="7">
    <location>
        <begin position="378"/>
        <end position="539"/>
    </location>
</feature>
<dbReference type="InterPro" id="IPR011545">
    <property type="entry name" value="DEAD/DEAH_box_helicase_dom"/>
</dbReference>
<dbReference type="Pfam" id="PF00270">
    <property type="entry name" value="DEAD"/>
    <property type="match status" value="1"/>
</dbReference>
<dbReference type="STRING" id="634498.mru_2089"/>
<dbReference type="Gene3D" id="3.40.50.300">
    <property type="entry name" value="P-loop containing nucleotide triphosphate hydrolases"/>
    <property type="match status" value="2"/>
</dbReference>
<dbReference type="InterPro" id="IPR041755">
    <property type="entry name" value="Hef_ID"/>
</dbReference>
<evidence type="ECO:0000259" key="6">
    <source>
        <dbReference type="PROSITE" id="PS51192"/>
    </source>
</evidence>
<dbReference type="HOGENOM" id="CLU_002513_3_1_2"/>
<dbReference type="NCBIfam" id="NF010337">
    <property type="entry name" value="PRK13766.1"/>
    <property type="match status" value="1"/>
</dbReference>
<dbReference type="Gene3D" id="1.20.1320.20">
    <property type="entry name" value="hef helicase domain"/>
    <property type="match status" value="1"/>
</dbReference>
<dbReference type="GO" id="GO:0006281">
    <property type="term" value="P:DNA repair"/>
    <property type="evidence" value="ECO:0007669"/>
    <property type="project" value="InterPro"/>
</dbReference>
<dbReference type="eggNOG" id="arCOG04754">
    <property type="taxonomic scope" value="Archaea"/>
</dbReference>
<dbReference type="EMBL" id="CP001719">
    <property type="protein sequence ID" value="ADC47939.1"/>
    <property type="molecule type" value="Genomic_DNA"/>
</dbReference>
<dbReference type="Gene3D" id="3.40.50.10130">
    <property type="match status" value="1"/>
</dbReference>
<feature type="region of interest" description="Disordered" evidence="5">
    <location>
        <begin position="554"/>
        <end position="577"/>
    </location>
</feature>
<dbReference type="SMART" id="SM00278">
    <property type="entry name" value="HhH1"/>
    <property type="match status" value="2"/>
</dbReference>
<dbReference type="Pfam" id="PF00271">
    <property type="entry name" value="Helicase_C"/>
    <property type="match status" value="1"/>
</dbReference>
<dbReference type="SUPFAM" id="SSF47781">
    <property type="entry name" value="RuvA domain 2-like"/>
    <property type="match status" value="1"/>
</dbReference>
<evidence type="ECO:0000313" key="9">
    <source>
        <dbReference type="Proteomes" id="UP000008680"/>
    </source>
</evidence>
<dbReference type="InterPro" id="IPR001650">
    <property type="entry name" value="Helicase_C-like"/>
</dbReference>
<dbReference type="InterPro" id="IPR014001">
    <property type="entry name" value="Helicase_ATP-bd"/>
</dbReference>
<organism evidence="8 9">
    <name type="scientific">Methanobrevibacter ruminantium (strain ATCC 35063 / DSM 1093 / JCM 13430 / OCM 146 / M1)</name>
    <name type="common">Methanobacterium ruminantium</name>
    <dbReference type="NCBI Taxonomy" id="634498"/>
    <lineage>
        <taxon>Archaea</taxon>
        <taxon>Methanobacteriati</taxon>
        <taxon>Methanobacteriota</taxon>
        <taxon>Methanomada group</taxon>
        <taxon>Methanobacteria</taxon>
        <taxon>Methanobacteriales</taxon>
        <taxon>Methanobacteriaceae</taxon>
        <taxon>Methanobrevibacter</taxon>
    </lineage>
</organism>
<sequence length="842" mass="95415">MVTYIEHPLIRPNAAEARIYQQVLAANVLKNGNTMIVAPTALGKTIIAILVAADRLQKLKGSKVLILAPSKPLAIQHEENFKHFLNLPCTSITGAVKTDEREKRWDASSIICATPQTIESDLLNERYTLDDVSLLVFDECHHAVGSYSYVYLAHRYVKESNNHLILGLTASPGHDKSKIKEVCENLFIQDITIKTEDDPDVKPYFNPIQIDWVRVQLGEELEKIRDLVNKALKVRLKGLKSLGVINTVSVTKRDVLKARSRVQRKIGQSVNPPKECFQAISILSAVINLQHSLELLETQGVVPFNDYIKRLRKKTTKAAKNILLDPNFSKAIYFAKEAEEKGLEHPKMNKLVELLKLELGVDEAQTRLTSLRNDSDSSMDEKVKEDSPKIIVFTQFRDTLDMIHERCEREGIKSVRFFGQGTSDGKKGLTQKEQKKIIKSFKTGNYDVLISTSVAEEGIDIPAVDLVIMYEPVPSEVRMIQRRGRTGRKSSGRMKVLITEKTRDEGYYWTSMRREDKMKTQLATQEAIEELKLNAVEKIEVEKSAKDLGKREKVIIEDPRDDDSSDNFEEEAKNEDIEEISLENDNEEKQKELMEKEAKKKQSLEDSIIEELAKSSTSDELVVYVDSREGNSRVIRALDTIGVKVKVNTMAVADYQVSDDVAIERKTASDFVDSIVDKRLFKQAKAMMEEFKKPILILEGDDFYTGFINPNAIRGSMASIAIDYGISIIPTRTPEDTAAMIKRIAIREQQGEKKSIQIRTERKPQNLWEQQLFIIESLPNIGPVHAKNLLEHFGSVKAVLQADEKQLQEVDGIGKKTAKSIKEVVDGKYLYFKKPEKNEKLI</sequence>
<protein>
    <submittedName>
        <fullName evidence="8">Hef nuclease</fullName>
    </submittedName>
</protein>
<evidence type="ECO:0000256" key="3">
    <source>
        <dbReference type="ARBA" id="ARBA00022806"/>
    </source>
</evidence>
<gene>
    <name evidence="8" type="ordered locus">mru_2089</name>
</gene>
<dbReference type="PROSITE" id="PS51194">
    <property type="entry name" value="HELICASE_CTER"/>
    <property type="match status" value="1"/>
</dbReference>
<dbReference type="SMART" id="SM00891">
    <property type="entry name" value="ERCC4"/>
    <property type="match status" value="1"/>
</dbReference>
<dbReference type="Proteomes" id="UP000008680">
    <property type="component" value="Chromosome"/>
</dbReference>
<dbReference type="InterPro" id="IPR011335">
    <property type="entry name" value="Restrct_endonuc-II-like"/>
</dbReference>
<feature type="domain" description="Helicase ATP-binding" evidence="6">
    <location>
        <begin position="25"/>
        <end position="190"/>
    </location>
</feature>
<dbReference type="CDD" id="cd18035">
    <property type="entry name" value="DEXHc_Hef"/>
    <property type="match status" value="1"/>
</dbReference>
<dbReference type="SUPFAM" id="SSF52980">
    <property type="entry name" value="Restriction endonuclease-like"/>
    <property type="match status" value="1"/>
</dbReference>
<dbReference type="Pfam" id="PF21210">
    <property type="entry name" value="RNA_helicase_helical"/>
    <property type="match status" value="1"/>
</dbReference>
<dbReference type="GO" id="GO:0005524">
    <property type="term" value="F:ATP binding"/>
    <property type="evidence" value="ECO:0007669"/>
    <property type="project" value="UniProtKB-KW"/>
</dbReference>
<keyword evidence="3" id="KW-0347">Helicase</keyword>
<evidence type="ECO:0000313" key="8">
    <source>
        <dbReference type="EMBL" id="ADC47939.1"/>
    </source>
</evidence>
<evidence type="ECO:0000256" key="1">
    <source>
        <dbReference type="ARBA" id="ARBA00022741"/>
    </source>
</evidence>
<dbReference type="InterPro" id="IPR003583">
    <property type="entry name" value="Hlx-hairpin-Hlx_DNA-bd_motif"/>
</dbReference>
<dbReference type="InterPro" id="IPR006166">
    <property type="entry name" value="ERCC4_domain"/>
</dbReference>